<dbReference type="EMBL" id="CAOQHR010000005">
    <property type="protein sequence ID" value="CAI6334681.1"/>
    <property type="molecule type" value="Genomic_DNA"/>
</dbReference>
<proteinExistence type="predicted"/>
<reference evidence="1" key="1">
    <citation type="submission" date="2023-01" db="EMBL/GenBank/DDBJ databases">
        <authorList>
            <person name="Van Ghelder C."/>
            <person name="Rancurel C."/>
        </authorList>
    </citation>
    <scope>NUCLEOTIDE SEQUENCE</scope>
    <source>
        <strain evidence="1">CNCM I-4278</strain>
    </source>
</reference>
<dbReference type="AlphaFoldDB" id="A0A9W4UEE8"/>
<comment type="caution">
    <text evidence="1">The sequence shown here is derived from an EMBL/GenBank/DDBJ whole genome shotgun (WGS) entry which is preliminary data.</text>
</comment>
<keyword evidence="2" id="KW-1185">Reference proteome</keyword>
<protein>
    <submittedName>
        <fullName evidence="1">Uncharacterized protein</fullName>
    </submittedName>
</protein>
<sequence>MCRGRHYDLLVENGRGHNRGFFGSASLRNKVAQILVERSHVAHCLVRGREHSASGNEGCVHENLVVPLEGLETSNESAQLWFGVFEQPAFRGARHAWVLVRGDAHHRVVGLEGFQASFGSFPDLGCIFIWYVKNFVDSRGKIACAGAPVQLRVRGGESFDEQIEAENGSPGVEAIMG</sequence>
<gene>
    <name evidence="1" type="ORF">PDIGIT_LOCUS7745</name>
</gene>
<evidence type="ECO:0000313" key="1">
    <source>
        <dbReference type="EMBL" id="CAI6334681.1"/>
    </source>
</evidence>
<name>A0A9W4UEE8_9PLEO</name>
<accession>A0A9W4UEE8</accession>
<organism evidence="1 2">
    <name type="scientific">Periconia digitata</name>
    <dbReference type="NCBI Taxonomy" id="1303443"/>
    <lineage>
        <taxon>Eukaryota</taxon>
        <taxon>Fungi</taxon>
        <taxon>Dikarya</taxon>
        <taxon>Ascomycota</taxon>
        <taxon>Pezizomycotina</taxon>
        <taxon>Dothideomycetes</taxon>
        <taxon>Pleosporomycetidae</taxon>
        <taxon>Pleosporales</taxon>
        <taxon>Massarineae</taxon>
        <taxon>Periconiaceae</taxon>
        <taxon>Periconia</taxon>
    </lineage>
</organism>
<dbReference type="Proteomes" id="UP001152607">
    <property type="component" value="Unassembled WGS sequence"/>
</dbReference>
<evidence type="ECO:0000313" key="2">
    <source>
        <dbReference type="Proteomes" id="UP001152607"/>
    </source>
</evidence>